<dbReference type="Proteomes" id="UP001634393">
    <property type="component" value="Unassembled WGS sequence"/>
</dbReference>
<gene>
    <name evidence="2" type="ORF">ACJIZ3_019014</name>
</gene>
<organism evidence="2 3">
    <name type="scientific">Penstemon smallii</name>
    <dbReference type="NCBI Taxonomy" id="265156"/>
    <lineage>
        <taxon>Eukaryota</taxon>
        <taxon>Viridiplantae</taxon>
        <taxon>Streptophyta</taxon>
        <taxon>Embryophyta</taxon>
        <taxon>Tracheophyta</taxon>
        <taxon>Spermatophyta</taxon>
        <taxon>Magnoliopsida</taxon>
        <taxon>eudicotyledons</taxon>
        <taxon>Gunneridae</taxon>
        <taxon>Pentapetalae</taxon>
        <taxon>asterids</taxon>
        <taxon>lamiids</taxon>
        <taxon>Lamiales</taxon>
        <taxon>Plantaginaceae</taxon>
        <taxon>Cheloneae</taxon>
        <taxon>Penstemon</taxon>
    </lineage>
</organism>
<keyword evidence="3" id="KW-1185">Reference proteome</keyword>
<evidence type="ECO:0000313" key="2">
    <source>
        <dbReference type="EMBL" id="KAL3830212.1"/>
    </source>
</evidence>
<dbReference type="PANTHER" id="PTHR35730">
    <property type="entry name" value="KINETOCHORE PROTEIN SPC24 HOMOLOG-RELATED"/>
    <property type="match status" value="1"/>
</dbReference>
<dbReference type="EMBL" id="JBJXBP010000005">
    <property type="protein sequence ID" value="KAL3830212.1"/>
    <property type="molecule type" value="Genomic_DNA"/>
</dbReference>
<keyword evidence="1" id="KW-0175">Coiled coil</keyword>
<reference evidence="2 3" key="1">
    <citation type="submission" date="2024-12" db="EMBL/GenBank/DDBJ databases">
        <title>The unique morphological basis and parallel evolutionary history of personate flowers in Penstemon.</title>
        <authorList>
            <person name="Depatie T.H."/>
            <person name="Wessinger C.A."/>
        </authorList>
    </citation>
    <scope>NUCLEOTIDE SEQUENCE [LARGE SCALE GENOMIC DNA]</scope>
    <source>
        <strain evidence="2">WTNN_2</strain>
        <tissue evidence="2">Leaf</tissue>
    </source>
</reference>
<sequence length="138" mass="15844">MDMEELITYGDKLIEFLKDDRDIVGLKHCPNQSKAIRSQCDKDFNQIQNSIEDYTKKIDDCKQKAVAAESESVSEAELIIVNDIADLEHQVEEQSQSMKKHKKDEMRAQMKLSMYASVTKIVPYLDDQSKISGRILLC</sequence>
<evidence type="ECO:0000256" key="1">
    <source>
        <dbReference type="SAM" id="Coils"/>
    </source>
</evidence>
<name>A0ABD3T1G9_9LAMI</name>
<evidence type="ECO:0000313" key="3">
    <source>
        <dbReference type="Proteomes" id="UP001634393"/>
    </source>
</evidence>
<comment type="caution">
    <text evidence="2">The sequence shown here is derived from an EMBL/GenBank/DDBJ whole genome shotgun (WGS) entry which is preliminary data.</text>
</comment>
<accession>A0ABD3T1G9</accession>
<feature type="coiled-coil region" evidence="1">
    <location>
        <begin position="44"/>
        <end position="104"/>
    </location>
</feature>
<dbReference type="AlphaFoldDB" id="A0ABD3T1G9"/>
<proteinExistence type="predicted"/>
<protein>
    <submittedName>
        <fullName evidence="2">Uncharacterized protein</fullName>
    </submittedName>
</protein>
<dbReference type="PANTHER" id="PTHR35730:SF2">
    <property type="entry name" value="KINETOCHORE PROTEIN SPC24 HOMOLOG-RELATED"/>
    <property type="match status" value="1"/>
</dbReference>
<dbReference type="InterPro" id="IPR044951">
    <property type="entry name" value="SPC24-like"/>
</dbReference>